<dbReference type="Proteomes" id="UP000314982">
    <property type="component" value="Unassembled WGS sequence"/>
</dbReference>
<feature type="region of interest" description="Disordered" evidence="1">
    <location>
        <begin position="87"/>
        <end position="307"/>
    </location>
</feature>
<dbReference type="STRING" id="62062.ENSHHUP00000001188"/>
<organism evidence="2 3">
    <name type="scientific">Hucho hucho</name>
    <name type="common">huchen</name>
    <dbReference type="NCBI Taxonomy" id="62062"/>
    <lineage>
        <taxon>Eukaryota</taxon>
        <taxon>Metazoa</taxon>
        <taxon>Chordata</taxon>
        <taxon>Craniata</taxon>
        <taxon>Vertebrata</taxon>
        <taxon>Euteleostomi</taxon>
        <taxon>Actinopterygii</taxon>
        <taxon>Neopterygii</taxon>
        <taxon>Teleostei</taxon>
        <taxon>Protacanthopterygii</taxon>
        <taxon>Salmoniformes</taxon>
        <taxon>Salmonidae</taxon>
        <taxon>Salmoninae</taxon>
        <taxon>Hucho</taxon>
    </lineage>
</organism>
<reference evidence="2" key="2">
    <citation type="submission" date="2025-08" db="UniProtKB">
        <authorList>
            <consortium name="Ensembl"/>
        </authorList>
    </citation>
    <scope>IDENTIFICATION</scope>
</reference>
<evidence type="ECO:0000313" key="2">
    <source>
        <dbReference type="Ensembl" id="ENSHHUP00000001188.1"/>
    </source>
</evidence>
<dbReference type="Ensembl" id="ENSHHUT00000001219.1">
    <property type="protein sequence ID" value="ENSHHUP00000001188.1"/>
    <property type="gene ID" value="ENSHHUG00000000805.1"/>
</dbReference>
<sequence>MMSRAKLRKRLTPTQPPPTPLRPLTQDGLVRPPEPPHSPLLLGDSLGGHSMVQGPQGSSLEVKDPSLPVPEHQGSILELPLSLVGSRPAQGYRHSTQLGLEPRDSAQLGLEPRDSTQLGLEPRDSAQLGLEPRDNTQLGLEPRDSTQLGLEPRDNTQLVLQPRDSAQLGLEPRDSTQLGLEPRDSTQPGLEPRDSTQPGLEPRDSTQPGLEPRDSTQPGLEPRDSTQPGLEPRDNTQPGLKPRDNTQPGLEPRDNTHPGLEHLDSSLGSSHLVEPPASSLEPPCSTRLDPSKLAPEHPQDPTPTCLTQEPSLVGGCMGLEVQELPSLLQEAPSLVEASLPSPLDHGVLEVVEASLPSLATQGPWDHTGGKRLLEACCPDIIHHIHHIFESTELFRFSVRRGHQPQKITLWFGLRTTRKQQHCVFG</sequence>
<accession>A0A4W5JA53</accession>
<protein>
    <submittedName>
        <fullName evidence="2">Uncharacterized protein</fullName>
    </submittedName>
</protein>
<feature type="compositionally biased region" description="Basic and acidic residues" evidence="1">
    <location>
        <begin position="251"/>
        <end position="264"/>
    </location>
</feature>
<proteinExistence type="predicted"/>
<keyword evidence="3" id="KW-1185">Reference proteome</keyword>
<name>A0A4W5JA53_9TELE</name>
<reference evidence="3" key="1">
    <citation type="submission" date="2018-06" db="EMBL/GenBank/DDBJ databases">
        <title>Genome assembly of Danube salmon.</title>
        <authorList>
            <person name="Macqueen D.J."/>
            <person name="Gundappa M.K."/>
        </authorList>
    </citation>
    <scope>NUCLEOTIDE SEQUENCE [LARGE SCALE GENOMIC DNA]</scope>
</reference>
<reference evidence="2" key="3">
    <citation type="submission" date="2025-09" db="UniProtKB">
        <authorList>
            <consortium name="Ensembl"/>
        </authorList>
    </citation>
    <scope>IDENTIFICATION</scope>
</reference>
<feature type="compositionally biased region" description="Basic residues" evidence="1">
    <location>
        <begin position="1"/>
        <end position="11"/>
    </location>
</feature>
<dbReference type="GeneTree" id="ENSGT01150000289912"/>
<evidence type="ECO:0000313" key="3">
    <source>
        <dbReference type="Proteomes" id="UP000314982"/>
    </source>
</evidence>
<evidence type="ECO:0000256" key="1">
    <source>
        <dbReference type="SAM" id="MobiDB-lite"/>
    </source>
</evidence>
<feature type="region of interest" description="Disordered" evidence="1">
    <location>
        <begin position="1"/>
        <end position="74"/>
    </location>
</feature>
<dbReference type="AlphaFoldDB" id="A0A4W5JA53"/>